<dbReference type="WBParaSite" id="sdigi.contig167.g5547.t1">
    <property type="protein sequence ID" value="sdigi.contig167.g5547.t1"/>
    <property type="gene ID" value="sdigi.contig167.g5547"/>
</dbReference>
<dbReference type="AlphaFoldDB" id="A0A915PNA8"/>
<evidence type="ECO:0000313" key="2">
    <source>
        <dbReference type="WBParaSite" id="sdigi.contig167.g5547.t1"/>
    </source>
</evidence>
<evidence type="ECO:0000313" key="1">
    <source>
        <dbReference type="Proteomes" id="UP000887581"/>
    </source>
</evidence>
<reference evidence="2" key="1">
    <citation type="submission" date="2022-11" db="UniProtKB">
        <authorList>
            <consortium name="WormBaseParasite"/>
        </authorList>
    </citation>
    <scope>IDENTIFICATION</scope>
</reference>
<dbReference type="Proteomes" id="UP000887581">
    <property type="component" value="Unplaced"/>
</dbReference>
<protein>
    <submittedName>
        <fullName evidence="2">CRAL-TRIO domain-containing protein</fullName>
    </submittedName>
</protein>
<accession>A0A915PNA8</accession>
<organism evidence="1 2">
    <name type="scientific">Setaria digitata</name>
    <dbReference type="NCBI Taxonomy" id="48799"/>
    <lineage>
        <taxon>Eukaryota</taxon>
        <taxon>Metazoa</taxon>
        <taxon>Ecdysozoa</taxon>
        <taxon>Nematoda</taxon>
        <taxon>Chromadorea</taxon>
        <taxon>Rhabditida</taxon>
        <taxon>Spirurina</taxon>
        <taxon>Spiruromorpha</taxon>
        <taxon>Filarioidea</taxon>
        <taxon>Setariidae</taxon>
        <taxon>Setaria</taxon>
    </lineage>
</organism>
<name>A0A915PNA8_9BILA</name>
<sequence length="255" mass="29073">MKADELYDSDDDLILFFHPDSTCTDGDLNSFPNLNVRISSYIDNAAENGIILDYYKYESYFNATTYMNYRGSFAYKTVMCSKSGRNCAIILQLNNQADYTVNFSLNLTKWHIVNAFEWLAKQLDQVTDSSSPIFINVHKLNLVSYLKIEQMLRKIISRNSKMLDLRVFLVVSYNCLKIIQKCIADRFVPVVQVASVFSNWYTAVKIPANQTDTIPVLLFSSSPNRTINIIDAALAKTGDCFRQQDIETAFALHSV</sequence>
<proteinExistence type="predicted"/>
<keyword evidence="1" id="KW-1185">Reference proteome</keyword>